<dbReference type="Proteomes" id="UP001163321">
    <property type="component" value="Chromosome 8"/>
</dbReference>
<protein>
    <submittedName>
        <fullName evidence="1">Uncharacterized protein</fullName>
    </submittedName>
</protein>
<evidence type="ECO:0000313" key="2">
    <source>
        <dbReference type="Proteomes" id="UP001163321"/>
    </source>
</evidence>
<evidence type="ECO:0000313" key="1">
    <source>
        <dbReference type="EMBL" id="KAI9908592.1"/>
    </source>
</evidence>
<keyword evidence="2" id="KW-1185">Reference proteome</keyword>
<name>A0ACC0VQV9_9STRA</name>
<reference evidence="1 2" key="1">
    <citation type="journal article" date="2022" name="bioRxiv">
        <title>The genome of the oomycete Peronosclerospora sorghi, a cosmopolitan pathogen of maize and sorghum, is inflated with dispersed pseudogenes.</title>
        <authorList>
            <person name="Fletcher K."/>
            <person name="Martin F."/>
            <person name="Isakeit T."/>
            <person name="Cavanaugh K."/>
            <person name="Magill C."/>
            <person name="Michelmore R."/>
        </authorList>
    </citation>
    <scope>NUCLEOTIDE SEQUENCE [LARGE SCALE GENOMIC DNA]</scope>
    <source>
        <strain evidence="1">P6</strain>
    </source>
</reference>
<accession>A0ACC0VQV9</accession>
<dbReference type="EMBL" id="CM047587">
    <property type="protein sequence ID" value="KAI9908592.1"/>
    <property type="molecule type" value="Genomic_DNA"/>
</dbReference>
<organism evidence="1 2">
    <name type="scientific">Peronosclerospora sorghi</name>
    <dbReference type="NCBI Taxonomy" id="230839"/>
    <lineage>
        <taxon>Eukaryota</taxon>
        <taxon>Sar</taxon>
        <taxon>Stramenopiles</taxon>
        <taxon>Oomycota</taxon>
        <taxon>Peronosporomycetes</taxon>
        <taxon>Peronosporales</taxon>
        <taxon>Peronosporaceae</taxon>
        <taxon>Peronosclerospora</taxon>
    </lineage>
</organism>
<comment type="caution">
    <text evidence="1">The sequence shown here is derived from an EMBL/GenBank/DDBJ whole genome shotgun (WGS) entry which is preliminary data.</text>
</comment>
<gene>
    <name evidence="1" type="ORF">PsorP6_016503</name>
</gene>
<sequence length="174" mass="19190">MLESRHSSFSLRSESAHDFLEHGFSSDIFQPLETSSNTERYTIDVKVFDTITSISTPVSAVPNGIKKKTAPQQKHSLEKSSGSDEMDDIDGIDKDETSASRLEAQQFKKIAGVSSAPTIMPQGKSAGTTKICIAVVFFYISILYLRFNVVATDPGDKVAQYSQEHRESHRGTLK</sequence>
<proteinExistence type="predicted"/>